<dbReference type="Gene3D" id="1.10.357.10">
    <property type="entry name" value="Tetracycline Repressor, domain 2"/>
    <property type="match status" value="1"/>
</dbReference>
<gene>
    <name evidence="2" type="ORF">AVDCRST_MAG88-3113</name>
</gene>
<proteinExistence type="predicted"/>
<sequence>ALYLGILDEAGRRELDRAERAMADEPDPIARGDAALRAVLKTFGSHRKLARLLLVDALGAGHEFNAKMAELHEAFAGLIRRQLDEAIALGLLPPLDTEIASTAWYGAVNQIVTRWVLSGRPERLEDAYPALRALLLHGVHGGHGPTARQIPIDDAGRSR</sequence>
<evidence type="ECO:0000259" key="1">
    <source>
        <dbReference type="Pfam" id="PF08359"/>
    </source>
</evidence>
<dbReference type="EMBL" id="CADCWM010000750">
    <property type="protein sequence ID" value="CAA9579063.1"/>
    <property type="molecule type" value="Genomic_DNA"/>
</dbReference>
<protein>
    <recommendedName>
        <fullName evidence="1">Transcription regulator YsiA C-terminal domain-containing protein</fullName>
    </recommendedName>
</protein>
<dbReference type="AlphaFoldDB" id="A0A6J4VGW8"/>
<feature type="non-terminal residue" evidence="2">
    <location>
        <position position="1"/>
    </location>
</feature>
<dbReference type="InterPro" id="IPR036271">
    <property type="entry name" value="Tet_transcr_reg_TetR-rel_C_sf"/>
</dbReference>
<evidence type="ECO:0000313" key="2">
    <source>
        <dbReference type="EMBL" id="CAA9579063.1"/>
    </source>
</evidence>
<feature type="domain" description="Transcription regulator YsiA C-terminal" evidence="1">
    <location>
        <begin position="16"/>
        <end position="138"/>
    </location>
</feature>
<organism evidence="2">
    <name type="scientific">uncultured Thermomicrobiales bacterium</name>
    <dbReference type="NCBI Taxonomy" id="1645740"/>
    <lineage>
        <taxon>Bacteria</taxon>
        <taxon>Pseudomonadati</taxon>
        <taxon>Thermomicrobiota</taxon>
        <taxon>Thermomicrobia</taxon>
        <taxon>Thermomicrobiales</taxon>
        <taxon>environmental samples</taxon>
    </lineage>
</organism>
<name>A0A6J4VGW8_9BACT</name>
<dbReference type="Pfam" id="PF08359">
    <property type="entry name" value="TetR_C_4"/>
    <property type="match status" value="1"/>
</dbReference>
<dbReference type="InterPro" id="IPR013570">
    <property type="entry name" value="Tscrpt_reg_YsiA_C"/>
</dbReference>
<accession>A0A6J4VGW8</accession>
<reference evidence="2" key="1">
    <citation type="submission" date="2020-02" db="EMBL/GenBank/DDBJ databases">
        <authorList>
            <person name="Meier V. D."/>
        </authorList>
    </citation>
    <scope>NUCLEOTIDE SEQUENCE</scope>
    <source>
        <strain evidence="2">AVDCRST_MAG88</strain>
    </source>
</reference>
<dbReference type="SUPFAM" id="SSF48498">
    <property type="entry name" value="Tetracyclin repressor-like, C-terminal domain"/>
    <property type="match status" value="1"/>
</dbReference>